<feature type="domain" description="Helicase ATP-binding" evidence="6">
    <location>
        <begin position="44"/>
        <end position="195"/>
    </location>
</feature>
<name>A0A8T0KTU9_PHAAN</name>
<dbReference type="Pfam" id="PF00270">
    <property type="entry name" value="DEAD"/>
    <property type="match status" value="1"/>
</dbReference>
<evidence type="ECO:0000256" key="2">
    <source>
        <dbReference type="ARBA" id="ARBA00022801"/>
    </source>
</evidence>
<dbReference type="AlphaFoldDB" id="A0A8T0KTU9"/>
<protein>
    <recommendedName>
        <fullName evidence="4">ATP-dependent RNA helicase</fullName>
        <ecNumber evidence="4">3.6.4.13</ecNumber>
    </recommendedName>
</protein>
<comment type="domain">
    <text evidence="4">The Q motif is unique to and characteristic of the DEAD box family of RNA helicases and controls ATP binding and hydrolysis.</text>
</comment>
<dbReference type="EMBL" id="JABFOF010000003">
    <property type="protein sequence ID" value="KAG2403660.1"/>
    <property type="molecule type" value="Genomic_DNA"/>
</dbReference>
<comment type="similarity">
    <text evidence="4">Belongs to the DEAD box helicase family.</text>
</comment>
<evidence type="ECO:0000256" key="3">
    <source>
        <dbReference type="ARBA" id="ARBA00022840"/>
    </source>
</evidence>
<dbReference type="GO" id="GO:0003724">
    <property type="term" value="F:RNA helicase activity"/>
    <property type="evidence" value="ECO:0007669"/>
    <property type="project" value="UniProtKB-EC"/>
</dbReference>
<keyword evidence="1 4" id="KW-0547">Nucleotide-binding</keyword>
<evidence type="ECO:0000259" key="6">
    <source>
        <dbReference type="PROSITE" id="PS51192"/>
    </source>
</evidence>
<evidence type="ECO:0000256" key="5">
    <source>
        <dbReference type="SAM" id="MobiDB-lite"/>
    </source>
</evidence>
<proteinExistence type="inferred from homology"/>
<dbReference type="SMART" id="SM00487">
    <property type="entry name" value="DEXDc"/>
    <property type="match status" value="1"/>
</dbReference>
<keyword evidence="4 7" id="KW-0347">Helicase</keyword>
<evidence type="ECO:0000313" key="8">
    <source>
        <dbReference type="Proteomes" id="UP000743370"/>
    </source>
</evidence>
<evidence type="ECO:0000313" key="7">
    <source>
        <dbReference type="EMBL" id="KAG2403660.1"/>
    </source>
</evidence>
<keyword evidence="3 4" id="KW-0067">ATP-binding</keyword>
<feature type="compositionally biased region" description="Basic and acidic residues" evidence="5">
    <location>
        <begin position="16"/>
        <end position="28"/>
    </location>
</feature>
<dbReference type="InterPro" id="IPR027417">
    <property type="entry name" value="P-loop_NTPase"/>
</dbReference>
<sequence>MIASSGEVQADQESIELSKKKNKKEQNRQLERDAIFRKQHNIHVSGYNVPSPLQSFGELKSRKTLAFVCPMLMKLKDPENGGIRVVILCHTRELSAQIFRECKKLAKGKKFGIKLMTKNLLRNVDFSKFSCDILISTPLRLRFSIKKKKIDLSRVEFLVLDESDKLFELELFKQIDSVLKACSNPLLDFVEVRAR</sequence>
<dbReference type="InterPro" id="IPR014001">
    <property type="entry name" value="Helicase_ATP-bd"/>
</dbReference>
<dbReference type="Proteomes" id="UP000743370">
    <property type="component" value="Unassembled WGS sequence"/>
</dbReference>
<dbReference type="InterPro" id="IPR011545">
    <property type="entry name" value="DEAD/DEAH_box_helicase_dom"/>
</dbReference>
<reference evidence="7 8" key="1">
    <citation type="submission" date="2020-05" db="EMBL/GenBank/DDBJ databases">
        <title>Vigna angularis (adzuki bean) Var. LongXiaoDou No. 4 denovo assembly.</title>
        <authorList>
            <person name="Xiang H."/>
        </authorList>
    </citation>
    <scope>NUCLEOTIDE SEQUENCE [LARGE SCALE GENOMIC DNA]</scope>
    <source>
        <tissue evidence="7">Leaf</tissue>
    </source>
</reference>
<dbReference type="EC" id="3.6.4.13" evidence="4"/>
<dbReference type="SUPFAM" id="SSF52540">
    <property type="entry name" value="P-loop containing nucleoside triphosphate hydrolases"/>
    <property type="match status" value="1"/>
</dbReference>
<feature type="region of interest" description="Disordered" evidence="5">
    <location>
        <begin position="1"/>
        <end position="28"/>
    </location>
</feature>
<accession>A0A8T0KTU9</accession>
<organism evidence="7 8">
    <name type="scientific">Phaseolus angularis</name>
    <name type="common">Azuki bean</name>
    <name type="synonym">Vigna angularis</name>
    <dbReference type="NCBI Taxonomy" id="3914"/>
    <lineage>
        <taxon>Eukaryota</taxon>
        <taxon>Viridiplantae</taxon>
        <taxon>Streptophyta</taxon>
        <taxon>Embryophyta</taxon>
        <taxon>Tracheophyta</taxon>
        <taxon>Spermatophyta</taxon>
        <taxon>Magnoliopsida</taxon>
        <taxon>eudicotyledons</taxon>
        <taxon>Gunneridae</taxon>
        <taxon>Pentapetalae</taxon>
        <taxon>rosids</taxon>
        <taxon>fabids</taxon>
        <taxon>Fabales</taxon>
        <taxon>Fabaceae</taxon>
        <taxon>Papilionoideae</taxon>
        <taxon>50 kb inversion clade</taxon>
        <taxon>NPAAA clade</taxon>
        <taxon>indigoferoid/millettioid clade</taxon>
        <taxon>Phaseoleae</taxon>
        <taxon>Vigna</taxon>
    </lineage>
</organism>
<dbReference type="PROSITE" id="PS51192">
    <property type="entry name" value="HELICASE_ATP_BIND_1"/>
    <property type="match status" value="1"/>
</dbReference>
<keyword evidence="4" id="KW-0694">RNA-binding</keyword>
<gene>
    <name evidence="7" type="ORF">HKW66_Vig0189470</name>
</gene>
<dbReference type="GO" id="GO:0003723">
    <property type="term" value="F:RNA binding"/>
    <property type="evidence" value="ECO:0007669"/>
    <property type="project" value="UniProtKB-UniRule"/>
</dbReference>
<keyword evidence="2 4" id="KW-0378">Hydrolase</keyword>
<dbReference type="GO" id="GO:0005524">
    <property type="term" value="F:ATP binding"/>
    <property type="evidence" value="ECO:0007669"/>
    <property type="project" value="UniProtKB-UniRule"/>
</dbReference>
<dbReference type="PANTHER" id="PTHR24031">
    <property type="entry name" value="RNA HELICASE"/>
    <property type="match status" value="1"/>
</dbReference>
<comment type="function">
    <text evidence="4">RNA helicase.</text>
</comment>
<dbReference type="Gene3D" id="3.40.50.300">
    <property type="entry name" value="P-loop containing nucleotide triphosphate hydrolases"/>
    <property type="match status" value="1"/>
</dbReference>
<evidence type="ECO:0000256" key="1">
    <source>
        <dbReference type="ARBA" id="ARBA00022741"/>
    </source>
</evidence>
<dbReference type="GO" id="GO:0016787">
    <property type="term" value="F:hydrolase activity"/>
    <property type="evidence" value="ECO:0007669"/>
    <property type="project" value="UniProtKB-KW"/>
</dbReference>
<comment type="caution">
    <text evidence="7">The sequence shown here is derived from an EMBL/GenBank/DDBJ whole genome shotgun (WGS) entry which is preliminary data.</text>
</comment>
<evidence type="ECO:0000256" key="4">
    <source>
        <dbReference type="RuleBase" id="RU365068"/>
    </source>
</evidence>
<comment type="catalytic activity">
    <reaction evidence="4">
        <text>ATP + H2O = ADP + phosphate + H(+)</text>
        <dbReference type="Rhea" id="RHEA:13065"/>
        <dbReference type="ChEBI" id="CHEBI:15377"/>
        <dbReference type="ChEBI" id="CHEBI:15378"/>
        <dbReference type="ChEBI" id="CHEBI:30616"/>
        <dbReference type="ChEBI" id="CHEBI:43474"/>
        <dbReference type="ChEBI" id="CHEBI:456216"/>
        <dbReference type="EC" id="3.6.4.13"/>
    </reaction>
</comment>